<evidence type="ECO:0000313" key="3">
    <source>
        <dbReference type="Proteomes" id="UP000030428"/>
    </source>
</evidence>
<dbReference type="Proteomes" id="UP000030428">
    <property type="component" value="Unassembled WGS sequence"/>
</dbReference>
<dbReference type="InterPro" id="IPR036887">
    <property type="entry name" value="HTH_APSES_sf"/>
</dbReference>
<keyword evidence="3" id="KW-1185">Reference proteome</keyword>
<evidence type="ECO:0000259" key="1">
    <source>
        <dbReference type="Pfam" id="PF04383"/>
    </source>
</evidence>
<reference evidence="2 3" key="1">
    <citation type="journal article" date="2016" name="Front. Microbiol.">
        <title>Single-Cell (Meta-)Genomics of a Dimorphic Candidatus Thiomargarita nelsonii Reveals Genomic Plasticity.</title>
        <authorList>
            <person name="Flood B.E."/>
            <person name="Fliss P."/>
            <person name="Jones D.S."/>
            <person name="Dick G.J."/>
            <person name="Jain S."/>
            <person name="Kaster A.K."/>
            <person name="Winkel M."/>
            <person name="Mussmann M."/>
            <person name="Bailey J."/>
        </authorList>
    </citation>
    <scope>NUCLEOTIDE SEQUENCE [LARGE SCALE GENOMIC DNA]</scope>
    <source>
        <strain evidence="2">Hydrate Ridge</strain>
    </source>
</reference>
<sequence length="61" mass="7124">MYYSNTHSITREFKDIKIRQRANDGYLDATAMCKATGKMFADYRRLKTTQGVQDLSWACPR</sequence>
<gene>
    <name evidence="2" type="ORF">PN36_23905</name>
</gene>
<dbReference type="EMBL" id="JSZA02000120">
    <property type="protein sequence ID" value="KHD06930.1"/>
    <property type="molecule type" value="Genomic_DNA"/>
</dbReference>
<comment type="caution">
    <text evidence="2">The sequence shown here is derived from an EMBL/GenBank/DDBJ whole genome shotgun (WGS) entry which is preliminary data.</text>
</comment>
<feature type="domain" description="KilA/APSES-type HTH DNA-binding" evidence="1">
    <location>
        <begin position="14"/>
        <end position="50"/>
    </location>
</feature>
<dbReference type="SUPFAM" id="SSF54616">
    <property type="entry name" value="DNA-binding domain of Mlu1-box binding protein MBP1"/>
    <property type="match status" value="1"/>
</dbReference>
<dbReference type="Pfam" id="PF04383">
    <property type="entry name" value="KilA-N"/>
    <property type="match status" value="1"/>
</dbReference>
<protein>
    <recommendedName>
        <fullName evidence="1">KilA/APSES-type HTH DNA-binding domain-containing protein</fullName>
    </recommendedName>
</protein>
<name>A0A0A6PRA1_9GAMM</name>
<evidence type="ECO:0000313" key="2">
    <source>
        <dbReference type="EMBL" id="KHD06930.1"/>
    </source>
</evidence>
<dbReference type="InterPro" id="IPR018004">
    <property type="entry name" value="KilA/APSES_HTH"/>
</dbReference>
<accession>A0A0A6PRA1</accession>
<dbReference type="AlphaFoldDB" id="A0A0A6PRA1"/>
<organism evidence="2 3">
    <name type="scientific">Candidatus Thiomargarita nelsonii</name>
    <dbReference type="NCBI Taxonomy" id="1003181"/>
    <lineage>
        <taxon>Bacteria</taxon>
        <taxon>Pseudomonadati</taxon>
        <taxon>Pseudomonadota</taxon>
        <taxon>Gammaproteobacteria</taxon>
        <taxon>Thiotrichales</taxon>
        <taxon>Thiotrichaceae</taxon>
        <taxon>Thiomargarita</taxon>
    </lineage>
</organism>
<dbReference type="GO" id="GO:0003677">
    <property type="term" value="F:DNA binding"/>
    <property type="evidence" value="ECO:0007669"/>
    <property type="project" value="InterPro"/>
</dbReference>
<proteinExistence type="predicted"/>